<organism evidence="1 2">
    <name type="scientific">Irpex rosettiformis</name>
    <dbReference type="NCBI Taxonomy" id="378272"/>
    <lineage>
        <taxon>Eukaryota</taxon>
        <taxon>Fungi</taxon>
        <taxon>Dikarya</taxon>
        <taxon>Basidiomycota</taxon>
        <taxon>Agaricomycotina</taxon>
        <taxon>Agaricomycetes</taxon>
        <taxon>Polyporales</taxon>
        <taxon>Irpicaceae</taxon>
        <taxon>Irpex</taxon>
    </lineage>
</organism>
<dbReference type="Proteomes" id="UP001055072">
    <property type="component" value="Unassembled WGS sequence"/>
</dbReference>
<comment type="caution">
    <text evidence="1">The sequence shown here is derived from an EMBL/GenBank/DDBJ whole genome shotgun (WGS) entry which is preliminary data.</text>
</comment>
<evidence type="ECO:0000313" key="2">
    <source>
        <dbReference type="Proteomes" id="UP001055072"/>
    </source>
</evidence>
<dbReference type="EMBL" id="MU274901">
    <property type="protein sequence ID" value="KAI0093622.1"/>
    <property type="molecule type" value="Genomic_DNA"/>
</dbReference>
<gene>
    <name evidence="1" type="ORF">BDY19DRAFT_263307</name>
</gene>
<name>A0ACB8UGR9_9APHY</name>
<accession>A0ACB8UGR9</accession>
<keyword evidence="2" id="KW-1185">Reference proteome</keyword>
<sequence length="353" mass="38996">MALPSRPNARLNGLPSGPGPRSRSQTRAANVPRESSRTRSDPGDAPSRPLRPQKSLTNLREERRGRWERDTPPVPALPTHVSRMRTKGDRRGSDDSTTSSSSALSRGSGRSGYSTPATEIEEGYEREDKFEEGEEEEEEEEKSVPRGFGYSLWSKIQTAATNLSVNVGKSWETNVSLSSGEVTPPGQESRITRALKAYHIAKASRPSDLPAWLFDEKERGLTSRLAASGRQSPDDPRNITGDTYDARDEPAPPPKPMVAPVANRRPEYKKVYADEEDRQSMSRATQRLKQLRDAKALPRKQTIREDSGVQHMSPLAPAEPVNAREMGPAKRDVSAKRPVARGLPSGVRPMGRM</sequence>
<reference evidence="1" key="1">
    <citation type="journal article" date="2021" name="Environ. Microbiol.">
        <title>Gene family expansions and transcriptome signatures uncover fungal adaptations to wood decay.</title>
        <authorList>
            <person name="Hage H."/>
            <person name="Miyauchi S."/>
            <person name="Viragh M."/>
            <person name="Drula E."/>
            <person name="Min B."/>
            <person name="Chaduli D."/>
            <person name="Navarro D."/>
            <person name="Favel A."/>
            <person name="Norest M."/>
            <person name="Lesage-Meessen L."/>
            <person name="Balint B."/>
            <person name="Merenyi Z."/>
            <person name="de Eugenio L."/>
            <person name="Morin E."/>
            <person name="Martinez A.T."/>
            <person name="Baldrian P."/>
            <person name="Stursova M."/>
            <person name="Martinez M.J."/>
            <person name="Novotny C."/>
            <person name="Magnuson J.K."/>
            <person name="Spatafora J.W."/>
            <person name="Maurice S."/>
            <person name="Pangilinan J."/>
            <person name="Andreopoulos W."/>
            <person name="LaButti K."/>
            <person name="Hundley H."/>
            <person name="Na H."/>
            <person name="Kuo A."/>
            <person name="Barry K."/>
            <person name="Lipzen A."/>
            <person name="Henrissat B."/>
            <person name="Riley R."/>
            <person name="Ahrendt S."/>
            <person name="Nagy L.G."/>
            <person name="Grigoriev I.V."/>
            <person name="Martin F."/>
            <person name="Rosso M.N."/>
        </authorList>
    </citation>
    <scope>NUCLEOTIDE SEQUENCE</scope>
    <source>
        <strain evidence="1">CBS 384.51</strain>
    </source>
</reference>
<evidence type="ECO:0000313" key="1">
    <source>
        <dbReference type="EMBL" id="KAI0093622.1"/>
    </source>
</evidence>
<proteinExistence type="predicted"/>
<protein>
    <submittedName>
        <fullName evidence="1">Uncharacterized protein</fullName>
    </submittedName>
</protein>